<keyword evidence="3" id="KW-0479">Metal-binding</keyword>
<dbReference type="PANTHER" id="PTHR32494:SF5">
    <property type="entry name" value="ALLANTOATE AMIDOHYDROLASE"/>
    <property type="match status" value="1"/>
</dbReference>
<organism evidence="4 5">
    <name type="scientific">Pseudonocardia alni</name>
    <name type="common">Amycolata alni</name>
    <dbReference type="NCBI Taxonomy" id="33907"/>
    <lineage>
        <taxon>Bacteria</taxon>
        <taxon>Bacillati</taxon>
        <taxon>Actinomycetota</taxon>
        <taxon>Actinomycetes</taxon>
        <taxon>Pseudonocardiales</taxon>
        <taxon>Pseudonocardiaceae</taxon>
        <taxon>Pseudonocardia</taxon>
    </lineage>
</organism>
<feature type="binding site" evidence="3">
    <location>
        <position position="87"/>
    </location>
    <ligand>
        <name>Zn(2+)</name>
        <dbReference type="ChEBI" id="CHEBI:29105"/>
        <label>1</label>
    </ligand>
</feature>
<dbReference type="EMBL" id="PHUJ01000003">
    <property type="protein sequence ID" value="PKB30102.1"/>
    <property type="molecule type" value="Genomic_DNA"/>
</dbReference>
<dbReference type="Gene3D" id="3.30.70.360">
    <property type="match status" value="1"/>
</dbReference>
<evidence type="ECO:0000256" key="1">
    <source>
        <dbReference type="ARBA" id="ARBA00006153"/>
    </source>
</evidence>
<feature type="binding site" evidence="3">
    <location>
        <position position="76"/>
    </location>
    <ligand>
        <name>Zn(2+)</name>
        <dbReference type="ChEBI" id="CHEBI:29105"/>
        <label>1</label>
    </ligand>
</feature>
<protein>
    <submittedName>
        <fullName evidence="4">N-carbamoyl-L-amino-acid hydrolase</fullName>
    </submittedName>
</protein>
<dbReference type="GO" id="GO:0046872">
    <property type="term" value="F:metal ion binding"/>
    <property type="evidence" value="ECO:0007669"/>
    <property type="project" value="UniProtKB-KW"/>
</dbReference>
<feature type="binding site" evidence="3">
    <location>
        <position position="87"/>
    </location>
    <ligand>
        <name>Zn(2+)</name>
        <dbReference type="ChEBI" id="CHEBI:29105"/>
        <label>2</label>
    </ligand>
</feature>
<evidence type="ECO:0000313" key="4">
    <source>
        <dbReference type="EMBL" id="PKB30102.1"/>
    </source>
</evidence>
<proteinExistence type="inferred from homology"/>
<comment type="similarity">
    <text evidence="1">Belongs to the peptidase M20 family.</text>
</comment>
<dbReference type="AlphaFoldDB" id="A0AA44UMD3"/>
<evidence type="ECO:0000313" key="5">
    <source>
        <dbReference type="Proteomes" id="UP000232453"/>
    </source>
</evidence>
<dbReference type="InterPro" id="IPR036264">
    <property type="entry name" value="Bact_exopeptidase_dim_dom"/>
</dbReference>
<comment type="caution">
    <text evidence="4">The sequence shown here is derived from an EMBL/GenBank/DDBJ whole genome shotgun (WGS) entry which is preliminary data.</text>
</comment>
<keyword evidence="3" id="KW-0862">Zinc</keyword>
<dbReference type="InterPro" id="IPR010158">
    <property type="entry name" value="Amidase_Cbmase"/>
</dbReference>
<feature type="binding site" evidence="3">
    <location>
        <position position="384"/>
    </location>
    <ligand>
        <name>Zn(2+)</name>
        <dbReference type="ChEBI" id="CHEBI:29105"/>
        <label>2</label>
    </ligand>
</feature>
<gene>
    <name evidence="4" type="ORF">ATL51_1755</name>
</gene>
<reference evidence="4 5" key="1">
    <citation type="submission" date="2017-11" db="EMBL/GenBank/DDBJ databases">
        <title>Sequencing the genomes of 1000 actinobacteria strains.</title>
        <authorList>
            <person name="Klenk H.-P."/>
        </authorList>
    </citation>
    <scope>NUCLEOTIDE SEQUENCE [LARGE SCALE GENOMIC DNA]</scope>
    <source>
        <strain evidence="4 5">DSM 44104</strain>
    </source>
</reference>
<evidence type="ECO:0000256" key="2">
    <source>
        <dbReference type="ARBA" id="ARBA00022801"/>
    </source>
</evidence>
<dbReference type="Pfam" id="PF01546">
    <property type="entry name" value="Peptidase_M20"/>
    <property type="match status" value="1"/>
</dbReference>
<dbReference type="Proteomes" id="UP000232453">
    <property type="component" value="Unassembled WGS sequence"/>
</dbReference>
<comment type="cofactor">
    <cofactor evidence="3">
        <name>Zn(2+)</name>
        <dbReference type="ChEBI" id="CHEBI:29105"/>
    </cofactor>
    <text evidence="3">Binds 2 Zn(2+) ions per subunit.</text>
</comment>
<dbReference type="InterPro" id="IPR002933">
    <property type="entry name" value="Peptidase_M20"/>
</dbReference>
<dbReference type="SUPFAM" id="SSF55031">
    <property type="entry name" value="Bacterial exopeptidase dimerisation domain"/>
    <property type="match status" value="1"/>
</dbReference>
<dbReference type="NCBIfam" id="TIGR01879">
    <property type="entry name" value="hydantase"/>
    <property type="match status" value="1"/>
</dbReference>
<keyword evidence="2 4" id="KW-0378">Hydrolase</keyword>
<dbReference type="PIRSF" id="PIRSF001235">
    <property type="entry name" value="Amidase_carbamoylase"/>
    <property type="match status" value="1"/>
</dbReference>
<sequence length="416" mass="43511">MVTSFAEDFTALSAIGATAGGGVHREAASDADAAAHEWWAGRLTAYGFRVVHDGAGNQFGLLETTPGAPYVLLGSHLDSQPRGGRWDGAYGVLAAGHAALRVARRRAGGPPPRHNIAVVSWFNEEGSRFTPSLMGSSVHAGLLDAATALDARDLAGARAGDLLAAQHRLGGPGTGAPAVSDVAAYAEIHVEQGRILEETGTTIGLVEATWAAHKFAVTVEGEQSHTGATRMHERRDALLGAAHLTVLARELSDRLSTPEVPLHTSVSQLTVEPNSPVTVAREVRLHLDLRSPDETVLERASALLAERVPGIEDAARVGIRVVRTHHWGVRPLPAAGVDLAAGCADRLGLSHRRMMTLAGHDAIPMNGVVPTVLLFVPSVGGVTHNEGELTHDADADAGIDLLTEVLDRLVDGVPVG</sequence>
<dbReference type="SUPFAM" id="SSF53187">
    <property type="entry name" value="Zn-dependent exopeptidases"/>
    <property type="match status" value="1"/>
</dbReference>
<accession>A0AA44UMD3</accession>
<feature type="binding site" evidence="3">
    <location>
        <position position="125"/>
    </location>
    <ligand>
        <name>Zn(2+)</name>
        <dbReference type="ChEBI" id="CHEBI:29105"/>
        <label>2</label>
    </ligand>
</feature>
<dbReference type="GO" id="GO:0016813">
    <property type="term" value="F:hydrolase activity, acting on carbon-nitrogen (but not peptide) bonds, in linear amidines"/>
    <property type="evidence" value="ECO:0007669"/>
    <property type="project" value="InterPro"/>
</dbReference>
<feature type="binding site" evidence="3">
    <location>
        <position position="189"/>
    </location>
    <ligand>
        <name>Zn(2+)</name>
        <dbReference type="ChEBI" id="CHEBI:29105"/>
        <label>1</label>
    </ligand>
</feature>
<name>A0AA44UMD3_PSEA5</name>
<evidence type="ECO:0000256" key="3">
    <source>
        <dbReference type="PIRSR" id="PIRSR001235-1"/>
    </source>
</evidence>
<dbReference type="Gene3D" id="3.40.630.10">
    <property type="entry name" value="Zn peptidases"/>
    <property type="match status" value="1"/>
</dbReference>
<dbReference type="PANTHER" id="PTHR32494">
    <property type="entry name" value="ALLANTOATE DEIMINASE-RELATED"/>
    <property type="match status" value="1"/>
</dbReference>